<sequence length="256" mass="29297">MAFSTSSASLRARYAQAVTALLESITSSPKLTYSNKDLTGLKNVTLTTFKAEDPEYVASKLCLFKPMPSKNLKEFSFDEPKNADDVYYVYEKNYIKAPRGIMEEHRQPDEEEAYLMSRNAERAFLHLTELYENSFKRSKSGSTKLALSCGWTHIKFDNPFSELPQVFLAGYRPSDQIPFWKVRAKYEWRNKGIVRPHIMLVVRTGAIAFEGELLFCELSCIAQAIKNRLMQVEFEATSLIPVCFYETRIPPGPTKL</sequence>
<evidence type="ECO:0000313" key="2">
    <source>
        <dbReference type="Proteomes" id="UP000019376"/>
    </source>
</evidence>
<dbReference type="HOGENOM" id="CLU_055854_0_0_1"/>
<gene>
    <name evidence="1" type="ORF">PDE_09247</name>
</gene>
<proteinExistence type="predicted"/>
<evidence type="ECO:0000313" key="1">
    <source>
        <dbReference type="EMBL" id="EPS34283.1"/>
    </source>
</evidence>
<name>S8B602_PENO1</name>
<reference evidence="1 2" key="1">
    <citation type="journal article" date="2013" name="PLoS ONE">
        <title>Genomic and secretomic analyses reveal unique features of the lignocellulolytic enzyme system of Penicillium decumbens.</title>
        <authorList>
            <person name="Liu G."/>
            <person name="Zhang L."/>
            <person name="Wei X."/>
            <person name="Zou G."/>
            <person name="Qin Y."/>
            <person name="Ma L."/>
            <person name="Li J."/>
            <person name="Zheng H."/>
            <person name="Wang S."/>
            <person name="Wang C."/>
            <person name="Xun L."/>
            <person name="Zhao G.-P."/>
            <person name="Zhou Z."/>
            <person name="Qu Y."/>
        </authorList>
    </citation>
    <scope>NUCLEOTIDE SEQUENCE [LARGE SCALE GENOMIC DNA]</scope>
    <source>
        <strain evidence="2">114-2 / CGMCC 5302</strain>
    </source>
</reference>
<dbReference type="EMBL" id="KB644415">
    <property type="protein sequence ID" value="EPS34283.1"/>
    <property type="molecule type" value="Genomic_DNA"/>
</dbReference>
<dbReference type="AlphaFoldDB" id="S8B602"/>
<keyword evidence="2" id="KW-1185">Reference proteome</keyword>
<dbReference type="Proteomes" id="UP000019376">
    <property type="component" value="Unassembled WGS sequence"/>
</dbReference>
<protein>
    <submittedName>
        <fullName evidence="1">Uncharacterized protein</fullName>
    </submittedName>
</protein>
<accession>S8B602</accession>
<dbReference type="OrthoDB" id="4177740at2759"/>
<organism evidence="1 2">
    <name type="scientific">Penicillium oxalicum (strain 114-2 / CGMCC 5302)</name>
    <name type="common">Penicillium decumbens</name>
    <dbReference type="NCBI Taxonomy" id="933388"/>
    <lineage>
        <taxon>Eukaryota</taxon>
        <taxon>Fungi</taxon>
        <taxon>Dikarya</taxon>
        <taxon>Ascomycota</taxon>
        <taxon>Pezizomycotina</taxon>
        <taxon>Eurotiomycetes</taxon>
        <taxon>Eurotiomycetidae</taxon>
        <taxon>Eurotiales</taxon>
        <taxon>Aspergillaceae</taxon>
        <taxon>Penicillium</taxon>
    </lineage>
</organism>
<dbReference type="STRING" id="933388.S8B602"/>
<dbReference type="PhylomeDB" id="S8B602"/>